<feature type="region of interest" description="Disordered" evidence="19">
    <location>
        <begin position="560"/>
        <end position="608"/>
    </location>
</feature>
<evidence type="ECO:0000259" key="20">
    <source>
        <dbReference type="PROSITE" id="PS50172"/>
    </source>
</evidence>
<evidence type="ECO:0000256" key="13">
    <source>
        <dbReference type="ARBA" id="ARBA00023159"/>
    </source>
</evidence>
<name>A0AAN7RUT4_MYCAM</name>
<feature type="region of interest" description="Disordered" evidence="19">
    <location>
        <begin position="1754"/>
        <end position="1814"/>
    </location>
</feature>
<dbReference type="Gene3D" id="2.30.30.140">
    <property type="match status" value="1"/>
</dbReference>
<keyword evidence="17" id="KW-0137">Centromere</keyword>
<keyword evidence="12" id="KW-0238">DNA-binding</keyword>
<feature type="region of interest" description="Disordered" evidence="19">
    <location>
        <begin position="93"/>
        <end position="119"/>
    </location>
</feature>
<accession>A0AAN7RUT4</accession>
<feature type="compositionally biased region" description="Basic residues" evidence="19">
    <location>
        <begin position="152"/>
        <end position="161"/>
    </location>
</feature>
<dbReference type="SUPFAM" id="SSF52113">
    <property type="entry name" value="BRCT domain"/>
    <property type="match status" value="2"/>
</dbReference>
<dbReference type="GO" id="GO:0003677">
    <property type="term" value="F:DNA binding"/>
    <property type="evidence" value="ECO:0007669"/>
    <property type="project" value="UniProtKB-KW"/>
</dbReference>
<evidence type="ECO:0000256" key="1">
    <source>
        <dbReference type="ARBA" id="ARBA00004123"/>
    </source>
</evidence>
<evidence type="ECO:0000313" key="22">
    <source>
        <dbReference type="Proteomes" id="UP001333110"/>
    </source>
</evidence>
<feature type="region of interest" description="Disordered" evidence="19">
    <location>
        <begin position="1244"/>
        <end position="1283"/>
    </location>
</feature>
<evidence type="ECO:0000256" key="4">
    <source>
        <dbReference type="ARBA" id="ARBA00022481"/>
    </source>
</evidence>
<dbReference type="PANTHER" id="PTHR15321">
    <property type="entry name" value="TUMOR SUPPRESSOR P53-BINDING PROTEIN 1"/>
    <property type="match status" value="1"/>
</dbReference>
<proteinExistence type="predicted"/>
<feature type="region of interest" description="Disordered" evidence="19">
    <location>
        <begin position="1505"/>
        <end position="1587"/>
    </location>
</feature>
<dbReference type="FunFam" id="2.30.30.30:FF:000019">
    <property type="entry name" value="Tumor suppressor p53-binding protein 1"/>
    <property type="match status" value="1"/>
</dbReference>
<keyword evidence="8" id="KW-0227">DNA damage</keyword>
<feature type="compositionally biased region" description="Polar residues" evidence="19">
    <location>
        <begin position="567"/>
        <end position="579"/>
    </location>
</feature>
<feature type="region of interest" description="Disordered" evidence="19">
    <location>
        <begin position="794"/>
        <end position="822"/>
    </location>
</feature>
<dbReference type="GO" id="GO:2000042">
    <property type="term" value="P:negative regulation of double-strand break repair via homologous recombination"/>
    <property type="evidence" value="ECO:0007669"/>
    <property type="project" value="UniProtKB-ARBA"/>
</dbReference>
<dbReference type="InterPro" id="IPR015125">
    <property type="entry name" value="53-BP1_Tudor"/>
</dbReference>
<keyword evidence="10" id="KW-0832">Ubl conjugation</keyword>
<evidence type="ECO:0000256" key="16">
    <source>
        <dbReference type="ARBA" id="ARBA00023242"/>
    </source>
</evidence>
<dbReference type="Gene3D" id="3.40.50.10190">
    <property type="entry name" value="BRCT domain"/>
    <property type="match status" value="2"/>
</dbReference>
<feature type="compositionally biased region" description="Low complexity" evidence="19">
    <location>
        <begin position="1380"/>
        <end position="1400"/>
    </location>
</feature>
<dbReference type="CDD" id="cd17724">
    <property type="entry name" value="BRCT_p53bp1_rpt2"/>
    <property type="match status" value="1"/>
</dbReference>
<feature type="region of interest" description="Disordered" evidence="19">
    <location>
        <begin position="1869"/>
        <end position="1889"/>
    </location>
</feature>
<evidence type="ECO:0000256" key="17">
    <source>
        <dbReference type="ARBA" id="ARBA00023328"/>
    </source>
</evidence>
<feature type="compositionally biased region" description="Acidic residues" evidence="19">
    <location>
        <begin position="1334"/>
        <end position="1347"/>
    </location>
</feature>
<comment type="subcellular location">
    <subcellularLocation>
        <location evidence="2">Chromosome</location>
        <location evidence="2">Centromere</location>
        <location evidence="2">Kinetochore</location>
    </subcellularLocation>
    <subcellularLocation>
        <location evidence="1">Nucleus</location>
    </subcellularLocation>
</comment>
<dbReference type="PROSITE" id="PS50172">
    <property type="entry name" value="BRCT"/>
    <property type="match status" value="2"/>
</dbReference>
<dbReference type="CDD" id="cd20383">
    <property type="entry name" value="Tudor_53BP1"/>
    <property type="match status" value="1"/>
</dbReference>
<evidence type="ECO:0000256" key="2">
    <source>
        <dbReference type="ARBA" id="ARBA00004629"/>
    </source>
</evidence>
<reference evidence="21 22" key="1">
    <citation type="journal article" date="2023" name="J. Hered.">
        <title>Chromosome-level genome of the wood stork (Mycteria americana) provides insight into avian chromosome evolution.</title>
        <authorList>
            <person name="Flamio R. Jr."/>
            <person name="Ramstad K.M."/>
        </authorList>
    </citation>
    <scope>NUCLEOTIDE SEQUENCE [LARGE SCALE GENOMIC DNA]</scope>
    <source>
        <strain evidence="21">JAX WOST 10</strain>
    </source>
</reference>
<feature type="domain" description="BRCT" evidence="20">
    <location>
        <begin position="1988"/>
        <end position="2088"/>
    </location>
</feature>
<dbReference type="GO" id="GO:0042393">
    <property type="term" value="F:histone binding"/>
    <property type="evidence" value="ECO:0007669"/>
    <property type="project" value="TreeGrafter"/>
</dbReference>
<dbReference type="GO" id="GO:0000776">
    <property type="term" value="C:kinetochore"/>
    <property type="evidence" value="ECO:0007669"/>
    <property type="project" value="UniProtKB-KW"/>
</dbReference>
<feature type="compositionally biased region" description="Low complexity" evidence="19">
    <location>
        <begin position="1075"/>
        <end position="1084"/>
    </location>
</feature>
<dbReference type="GO" id="GO:0006303">
    <property type="term" value="P:double-strand break repair via nonhomologous end joining"/>
    <property type="evidence" value="ECO:0007669"/>
    <property type="project" value="UniProtKB-ARBA"/>
</dbReference>
<comment type="caution">
    <text evidence="21">The sequence shown here is derived from an EMBL/GenBank/DDBJ whole genome shotgun (WGS) entry which is preliminary data.</text>
</comment>
<evidence type="ECO:0000256" key="6">
    <source>
        <dbReference type="ARBA" id="ARBA00022553"/>
    </source>
</evidence>
<feature type="compositionally biased region" description="Basic and acidic residues" evidence="19">
    <location>
        <begin position="334"/>
        <end position="350"/>
    </location>
</feature>
<protein>
    <recommendedName>
        <fullName evidence="18">TP53-binding protein 1</fullName>
    </recommendedName>
</protein>
<feature type="region of interest" description="Disordered" evidence="19">
    <location>
        <begin position="210"/>
        <end position="240"/>
    </location>
</feature>
<feature type="region of interest" description="Disordered" evidence="19">
    <location>
        <begin position="710"/>
        <end position="736"/>
    </location>
</feature>
<feature type="region of interest" description="Disordered" evidence="19">
    <location>
        <begin position="52"/>
        <end position="74"/>
    </location>
</feature>
<dbReference type="GO" id="GO:0035861">
    <property type="term" value="C:site of double-strand break"/>
    <property type="evidence" value="ECO:0007669"/>
    <property type="project" value="UniProtKB-ARBA"/>
</dbReference>
<dbReference type="Pfam" id="PF18428">
    <property type="entry name" value="BRCT_3"/>
    <property type="match status" value="1"/>
</dbReference>
<feature type="compositionally biased region" description="Polar residues" evidence="19">
    <location>
        <begin position="12"/>
        <end position="28"/>
    </location>
</feature>
<dbReference type="Gene3D" id="2.30.30.30">
    <property type="match status" value="1"/>
</dbReference>
<dbReference type="GO" id="GO:0000077">
    <property type="term" value="P:DNA damage checkpoint signaling"/>
    <property type="evidence" value="ECO:0007669"/>
    <property type="project" value="TreeGrafter"/>
</dbReference>
<dbReference type="FunFam" id="3.40.50.10190:FF:000005">
    <property type="entry name" value="Tumor suppressor p53-binding protein 1"/>
    <property type="match status" value="1"/>
</dbReference>
<feature type="compositionally biased region" description="Basic and acidic residues" evidence="19">
    <location>
        <begin position="359"/>
        <end position="368"/>
    </location>
</feature>
<dbReference type="InterPro" id="IPR047250">
    <property type="entry name" value="BRCT_p53bp1-like_rpt2"/>
</dbReference>
<sequence>MERGGSQLDPGFSQQGTPRLIVQDSQPESAGAEEDAEQACLGVLARRLPARRSPSPVLVSARRGGGAARPGPVRSCPDAARASVLQEIVCGPAGRRAPAGGGAGRERPAGKSWAQGAGPRRARGAAAVLRALCLQSRWRAPLARTPPARRAASPRRCHRPAGRAGAWAGPRGRHPVARSAGSRPPPPGPLALYNREDGFKIRARCGLRPRPPRCGAGGAGARPGSAPRRWPGAPGRAAPGRVAQLRSNPSELGYGCLVLDTGMSQLHFGALELSQSQDFESDFVPDEGVARHQFHPGAAVPSSSLVKNDTKDELCGDSMETVSSTETRTALEGQPEKSERTLQEAAEHTRKQMPVCDPTKTEKSLDSGHEESDILSTQEEMFPENNATGSGCPITRVEEGSSLACTPARSLQLLQLSGQGSLVQESHSIVSSGLVVPPPVAFGSNALVPSSPTEQEQAKDEQMDISIPAEGRELTQKQRGDMLVEMAIPCIPPGPLVLPQASTPVSQGAPSFFPGSLPIPSQPEFSHDIFVPTQSPEKKHEGEEKAAALTHLCLPGDLSGPTDALSKMSTGDSVSQPSESCELMLSASERSQPTNTEVSSGSLNTGQDSETTQVEMISEHKASDLRLCSVENDNIKLRLDAGDQALSENCEKAKKEDLQTAGESVMQLVSADVAGDRSLVPTAHREIECISGSQAAADQSGLPEISSYTRGREAQSEDYPLEETAEPEAVPETQCEEQEEKLQVKEKQINEDGSLVNVTLSQRFILEREVQCHEDMEVEFADGSCKNSKNLSDQAEELEEIGPESRGKETSKGCTSGTGEAKSMDKLSFKAASENMPKLNKVLSKPSAGELLEQHNNLFPKSKSDVPSEVALCAKKHPGCSELGQIMIIGNQPPLQERGVDVLVTQQENWVPKNTEDTVMTRNLEQEEQIEPQEKATAKSPSPSSGTPFHFTLPKEGDVIQPLTSITPPLIGQLKMGPRRHSTPIVDDSCPDSTIATSDVTAEGTMGTNNVTVESAMVSADVSEVCEKGDSCVVPEADAKLSLRMNLVTPVNDGSEESLPFSLEKPTASDRKDGSSAAAGAAASSQKASSVFSRVCEVRREDEARGHGLSTSPFRGNLFSFPGTQEDAELHKNPSGWQYQQHEADDSGGQVLIPQRMQQDCHRQPSGAEDGESVETGIVSAQTEEGRRMQKKPSKVVKIDESQERWANTKNKGIQTTADCLFTPTTVTTATQTSEEICRQVEVGTSMSGQRPGRQDANVQTEESGEKLVNASGEDTDSLHSQGEEEFNLLHPPKGRVQHRHMRTIREVRTVVTRVITDVYYVNGAEVERKVVEETEEPVVECQECETDTSSSRTAVGSSLTSGDLGDVSSFSSKASSLHRTSSGASSGHSATHSSSSSSGRGAGAVKGKVCGTETGEFALPTSRGVLGKLRSILFSCKALLCLSSCQFSSNEANFWTSCEITEKMGGILMSWLLFSEQLTHKFSSPRKGAGQPASPLRVSQTGALPCEEEEDSMPGTRQGGRAPVTPRGRGRRGRPPSRTTGTRDLAGLPGVEDLSTTASPEEKSFTRSVRLPDGGEKSDTSGFCALRRSDSPEIPLQVVTGPSDCADSSSGSSFVGLRVVAKWSSNGYFYSGMITQDVGAGKYKLLFDDGYECDVLGKDILLCDPIPLETEVTALSEDEYFSAGVVKGHRKESGELYYCIEKEGQRKWYKRMAVILSLEQGNKLREQFGLGPYEPVTPLTKAADISLDNLVEGKRKRRSNLGSPSTSSSSTTPTRKGQESPRIPPGTLSGKRKLVASEDERSPAKRGRKSAVIKPGAVRAGEFVSTCEGVDAVDPPVLEDHHGPLPHNKTLFLGYAFLLTMATPSDKLVNHQKPSDGPTGSSEEEEEFLEMTPYDKHYVAQQLRAGAGYILEDFNETQCNAAYQCLLIADQHCRTRKYLLCLARGIPCVSHIWVHDSCHANQLQNYRNYLLPAGYSLQEQKLLEWHPRENPFHNLKVLLVSDQQQNFLDLWSEILMTGGAASVKQHYSNAHNKDIALGVYDVVVTDFSCPAGVLKCAEALRLPVVSQEWVIQSLIAGERVGYNKHPKYKHDYVPH</sequence>
<evidence type="ECO:0000256" key="15">
    <source>
        <dbReference type="ARBA" id="ARBA00023204"/>
    </source>
</evidence>
<feature type="region of interest" description="Disordered" evidence="19">
    <location>
        <begin position="1379"/>
        <end position="1406"/>
    </location>
</feature>
<keyword evidence="16" id="KW-0539">Nucleus</keyword>
<feature type="region of interest" description="Disordered" evidence="19">
    <location>
        <begin position="1051"/>
        <end position="1084"/>
    </location>
</feature>
<evidence type="ECO:0000256" key="10">
    <source>
        <dbReference type="ARBA" id="ARBA00022843"/>
    </source>
</evidence>
<feature type="compositionally biased region" description="Polar residues" evidence="19">
    <location>
        <begin position="1348"/>
        <end position="1362"/>
    </location>
</feature>
<dbReference type="InterPro" id="IPR001357">
    <property type="entry name" value="BRCT_dom"/>
</dbReference>
<keyword evidence="22" id="KW-1185">Reference proteome</keyword>
<feature type="domain" description="BRCT" evidence="20">
    <location>
        <begin position="1848"/>
        <end position="1972"/>
    </location>
</feature>
<evidence type="ECO:0000256" key="12">
    <source>
        <dbReference type="ARBA" id="ARBA00023125"/>
    </source>
</evidence>
<feature type="region of interest" description="Disordered" evidence="19">
    <location>
        <begin position="144"/>
        <end position="189"/>
    </location>
</feature>
<feature type="compositionally biased region" description="Low complexity" evidence="19">
    <location>
        <begin position="52"/>
        <end position="62"/>
    </location>
</feature>
<keyword evidence="14" id="KW-0804">Transcription</keyword>
<dbReference type="GO" id="GO:0045830">
    <property type="term" value="P:positive regulation of isotype switching"/>
    <property type="evidence" value="ECO:0007669"/>
    <property type="project" value="UniProtKB-ARBA"/>
</dbReference>
<keyword evidence="9" id="KW-0995">Kinetochore</keyword>
<dbReference type="GO" id="GO:0045944">
    <property type="term" value="P:positive regulation of transcription by RNA polymerase II"/>
    <property type="evidence" value="ECO:0007669"/>
    <property type="project" value="TreeGrafter"/>
</dbReference>
<dbReference type="GO" id="GO:0140005">
    <property type="term" value="F:histone H4K20me2 reader activity"/>
    <property type="evidence" value="ECO:0007669"/>
    <property type="project" value="UniProtKB-ARBA"/>
</dbReference>
<evidence type="ECO:0000256" key="19">
    <source>
        <dbReference type="SAM" id="MobiDB-lite"/>
    </source>
</evidence>
<keyword evidence="15" id="KW-0234">DNA repair</keyword>
<feature type="compositionally biased region" description="Low complexity" evidence="19">
    <location>
        <begin position="1764"/>
        <end position="1775"/>
    </location>
</feature>
<evidence type="ECO:0000256" key="8">
    <source>
        <dbReference type="ARBA" id="ARBA00022763"/>
    </source>
</evidence>
<dbReference type="FunFam" id="2.30.30.140:FF:000021">
    <property type="entry name" value="Tumor suppressor p53-binding protein 1"/>
    <property type="match status" value="1"/>
</dbReference>
<dbReference type="GO" id="GO:0016604">
    <property type="term" value="C:nuclear body"/>
    <property type="evidence" value="ECO:0007669"/>
    <property type="project" value="UniProtKB-ARBA"/>
</dbReference>
<organism evidence="21 22">
    <name type="scientific">Mycteria americana</name>
    <name type="common">Wood stork</name>
    <dbReference type="NCBI Taxonomy" id="33587"/>
    <lineage>
        <taxon>Eukaryota</taxon>
        <taxon>Metazoa</taxon>
        <taxon>Chordata</taxon>
        <taxon>Craniata</taxon>
        <taxon>Vertebrata</taxon>
        <taxon>Euteleostomi</taxon>
        <taxon>Archelosauria</taxon>
        <taxon>Archosauria</taxon>
        <taxon>Dinosauria</taxon>
        <taxon>Saurischia</taxon>
        <taxon>Theropoda</taxon>
        <taxon>Coelurosauria</taxon>
        <taxon>Aves</taxon>
        <taxon>Neognathae</taxon>
        <taxon>Neoaves</taxon>
        <taxon>Aequornithes</taxon>
        <taxon>Ciconiiformes</taxon>
        <taxon>Ciconiidae</taxon>
        <taxon>Mycteria</taxon>
    </lineage>
</organism>
<dbReference type="Proteomes" id="UP001333110">
    <property type="component" value="Unassembled WGS sequence"/>
</dbReference>
<dbReference type="CDD" id="cd17745">
    <property type="entry name" value="BRCT_p53bp1_rpt1"/>
    <property type="match status" value="1"/>
</dbReference>
<keyword evidence="6" id="KW-0597">Phosphoprotein</keyword>
<dbReference type="SMART" id="SM00292">
    <property type="entry name" value="BRCT"/>
    <property type="match status" value="2"/>
</dbReference>
<feature type="region of interest" description="Disordered" evidence="19">
    <location>
        <begin position="1333"/>
        <end position="1364"/>
    </location>
</feature>
<feature type="region of interest" description="Disordered" evidence="19">
    <location>
        <begin position="1"/>
        <end position="37"/>
    </location>
</feature>
<feature type="compositionally biased region" description="Low complexity" evidence="19">
    <location>
        <begin position="222"/>
        <end position="240"/>
    </location>
</feature>
<evidence type="ECO:0000256" key="5">
    <source>
        <dbReference type="ARBA" id="ARBA00022499"/>
    </source>
</evidence>
<feature type="region of interest" description="Disordered" evidence="19">
    <location>
        <begin position="927"/>
        <end position="954"/>
    </location>
</feature>
<gene>
    <name evidence="21" type="ORF">QYF61_018048</name>
</gene>
<evidence type="ECO:0000256" key="3">
    <source>
        <dbReference type="ARBA" id="ARBA00022454"/>
    </source>
</evidence>
<feature type="compositionally biased region" description="Polar residues" evidence="19">
    <location>
        <begin position="588"/>
        <end position="608"/>
    </location>
</feature>
<dbReference type="SUPFAM" id="SSF63748">
    <property type="entry name" value="Tudor/PWWP/MBT"/>
    <property type="match status" value="2"/>
</dbReference>
<evidence type="ECO:0000256" key="7">
    <source>
        <dbReference type="ARBA" id="ARBA00022737"/>
    </source>
</evidence>
<evidence type="ECO:0000256" key="11">
    <source>
        <dbReference type="ARBA" id="ARBA00023015"/>
    </source>
</evidence>
<dbReference type="PANTHER" id="PTHR15321:SF3">
    <property type="entry name" value="TP53-BINDING PROTEIN 1"/>
    <property type="match status" value="1"/>
</dbReference>
<evidence type="ECO:0000256" key="18">
    <source>
        <dbReference type="ARBA" id="ARBA00073180"/>
    </source>
</evidence>
<evidence type="ECO:0000256" key="9">
    <source>
        <dbReference type="ARBA" id="ARBA00022838"/>
    </source>
</evidence>
<dbReference type="InterPro" id="IPR014722">
    <property type="entry name" value="Rib_uL2_dom2"/>
</dbReference>
<keyword evidence="7" id="KW-0677">Repeat</keyword>
<evidence type="ECO:0000313" key="21">
    <source>
        <dbReference type="EMBL" id="KAK4821299.1"/>
    </source>
</evidence>
<feature type="region of interest" description="Disordered" evidence="19">
    <location>
        <begin position="318"/>
        <end position="368"/>
    </location>
</feature>
<keyword evidence="13" id="KW-0010">Activator</keyword>
<dbReference type="InterPro" id="IPR047252">
    <property type="entry name" value="TP53BP1-like"/>
</dbReference>
<evidence type="ECO:0000256" key="14">
    <source>
        <dbReference type="ARBA" id="ARBA00023163"/>
    </source>
</evidence>
<dbReference type="FunFam" id="3.40.50.10190:FF:000003">
    <property type="entry name" value="Tumor suppressor p53-binding protein 1"/>
    <property type="match status" value="1"/>
</dbReference>
<keyword evidence="4" id="KW-0488">Methylation</keyword>
<keyword evidence="5" id="KW-1017">Isopeptide bond</keyword>
<keyword evidence="11" id="KW-0805">Transcription regulation</keyword>
<dbReference type="Pfam" id="PF09038">
    <property type="entry name" value="53-BP1_Tudor"/>
    <property type="match status" value="1"/>
</dbReference>
<keyword evidence="3" id="KW-0158">Chromosome</keyword>
<dbReference type="InterPro" id="IPR036420">
    <property type="entry name" value="BRCT_dom_sf"/>
</dbReference>
<dbReference type="EMBL" id="JAUNZN010000005">
    <property type="protein sequence ID" value="KAK4821299.1"/>
    <property type="molecule type" value="Genomic_DNA"/>
</dbReference>
<dbReference type="InterPro" id="IPR047249">
    <property type="entry name" value="BRCT_p53bp1-like_rpt1"/>
</dbReference>